<name>A0A7J6L2M9_PERCH</name>
<dbReference type="GO" id="GO:0003690">
    <property type="term" value="F:double-stranded DNA binding"/>
    <property type="evidence" value="ECO:0007669"/>
    <property type="project" value="TreeGrafter"/>
</dbReference>
<keyword evidence="1" id="KW-0547">Nucleotide-binding</keyword>
<dbReference type="InterPro" id="IPR013632">
    <property type="entry name" value="Rad51_C"/>
</dbReference>
<dbReference type="GO" id="GO:0070192">
    <property type="term" value="P:chromosome organization involved in meiotic cell cycle"/>
    <property type="evidence" value="ECO:0007669"/>
    <property type="project" value="TreeGrafter"/>
</dbReference>
<dbReference type="GO" id="GO:0140664">
    <property type="term" value="F:ATP-dependent DNA damage sensor activity"/>
    <property type="evidence" value="ECO:0007669"/>
    <property type="project" value="InterPro"/>
</dbReference>
<dbReference type="Proteomes" id="UP000591131">
    <property type="component" value="Unassembled WGS sequence"/>
</dbReference>
<dbReference type="InterPro" id="IPR010995">
    <property type="entry name" value="DNA_repair_Rad51/TF_NusA_a-hlx"/>
</dbReference>
<dbReference type="SUPFAM" id="SSF52540">
    <property type="entry name" value="P-loop containing nucleoside triphosphate hydrolases"/>
    <property type="match status" value="1"/>
</dbReference>
<feature type="compositionally biased region" description="Low complexity" evidence="3">
    <location>
        <begin position="28"/>
        <end position="48"/>
    </location>
</feature>
<organism evidence="5 6">
    <name type="scientific">Perkinsus chesapeaki</name>
    <name type="common">Clam parasite</name>
    <name type="synonym">Perkinsus andrewsi</name>
    <dbReference type="NCBI Taxonomy" id="330153"/>
    <lineage>
        <taxon>Eukaryota</taxon>
        <taxon>Sar</taxon>
        <taxon>Alveolata</taxon>
        <taxon>Perkinsozoa</taxon>
        <taxon>Perkinsea</taxon>
        <taxon>Perkinsida</taxon>
        <taxon>Perkinsidae</taxon>
        <taxon>Perkinsus</taxon>
    </lineage>
</organism>
<dbReference type="InterPro" id="IPR020588">
    <property type="entry name" value="RecA_ATP-bd"/>
</dbReference>
<feature type="region of interest" description="Disordered" evidence="3">
    <location>
        <begin position="1"/>
        <end position="125"/>
    </location>
</feature>
<dbReference type="GO" id="GO:0007131">
    <property type="term" value="P:reciprocal meiotic recombination"/>
    <property type="evidence" value="ECO:0007669"/>
    <property type="project" value="TreeGrafter"/>
</dbReference>
<dbReference type="GO" id="GO:0042148">
    <property type="term" value="P:DNA strand invasion"/>
    <property type="evidence" value="ECO:0007669"/>
    <property type="project" value="TreeGrafter"/>
</dbReference>
<feature type="non-terminal residue" evidence="5">
    <location>
        <position position="319"/>
    </location>
</feature>
<dbReference type="AlphaFoldDB" id="A0A7J6L2M9"/>
<evidence type="ECO:0000313" key="6">
    <source>
        <dbReference type="Proteomes" id="UP000591131"/>
    </source>
</evidence>
<dbReference type="PANTHER" id="PTHR22942:SF39">
    <property type="entry name" value="DNA REPAIR PROTEIN RAD51 HOMOLOG 1"/>
    <property type="match status" value="1"/>
</dbReference>
<proteinExistence type="predicted"/>
<dbReference type="PROSITE" id="PS50162">
    <property type="entry name" value="RECA_2"/>
    <property type="match status" value="1"/>
</dbReference>
<feature type="compositionally biased region" description="Basic and acidic residues" evidence="3">
    <location>
        <begin position="114"/>
        <end position="125"/>
    </location>
</feature>
<dbReference type="Gene3D" id="1.10.150.20">
    <property type="entry name" value="5' to 3' exonuclease, C-terminal subdomain"/>
    <property type="match status" value="1"/>
</dbReference>
<reference evidence="5 6" key="1">
    <citation type="submission" date="2020-04" db="EMBL/GenBank/DDBJ databases">
        <title>Perkinsus chesapeaki whole genome sequence.</title>
        <authorList>
            <person name="Bogema D.R."/>
        </authorList>
    </citation>
    <scope>NUCLEOTIDE SEQUENCE [LARGE SCALE GENOMIC DNA]</scope>
    <source>
        <strain evidence="5">ATCC PRA-425</strain>
    </source>
</reference>
<feature type="compositionally biased region" description="Low complexity" evidence="3">
    <location>
        <begin position="85"/>
        <end position="108"/>
    </location>
</feature>
<dbReference type="EMBL" id="JAAPAO010000794">
    <property type="protein sequence ID" value="KAF4653718.1"/>
    <property type="molecule type" value="Genomic_DNA"/>
</dbReference>
<dbReference type="OrthoDB" id="10251254at2759"/>
<evidence type="ECO:0000256" key="1">
    <source>
        <dbReference type="ARBA" id="ARBA00022741"/>
    </source>
</evidence>
<keyword evidence="6" id="KW-1185">Reference proteome</keyword>
<dbReference type="PANTHER" id="PTHR22942">
    <property type="entry name" value="RECA/RAD51/RADA DNA STRAND-PAIRING FAMILY MEMBER"/>
    <property type="match status" value="1"/>
</dbReference>
<dbReference type="Gene3D" id="3.40.50.300">
    <property type="entry name" value="P-loop containing nucleotide triphosphate hydrolases"/>
    <property type="match status" value="1"/>
</dbReference>
<dbReference type="SUPFAM" id="SSF47794">
    <property type="entry name" value="Rad51 N-terminal domain-like"/>
    <property type="match status" value="1"/>
</dbReference>
<dbReference type="GO" id="GO:0000730">
    <property type="term" value="P:DNA recombinase assembly"/>
    <property type="evidence" value="ECO:0007669"/>
    <property type="project" value="TreeGrafter"/>
</dbReference>
<dbReference type="GO" id="GO:0003697">
    <property type="term" value="F:single-stranded DNA binding"/>
    <property type="evidence" value="ECO:0007669"/>
    <property type="project" value="TreeGrafter"/>
</dbReference>
<keyword evidence="2" id="KW-0067">ATP-binding</keyword>
<dbReference type="GO" id="GO:0006312">
    <property type="term" value="P:mitotic recombination"/>
    <property type="evidence" value="ECO:0007669"/>
    <property type="project" value="TreeGrafter"/>
</dbReference>
<dbReference type="InterPro" id="IPR027417">
    <property type="entry name" value="P-loop_NTPase"/>
</dbReference>
<feature type="domain" description="RecA family profile 1" evidence="4">
    <location>
        <begin position="237"/>
        <end position="319"/>
    </location>
</feature>
<protein>
    <submittedName>
        <fullName evidence="5">Structural maintenance of chromosomes protein 2</fullName>
    </submittedName>
</protein>
<comment type="caution">
    <text evidence="5">The sequence shown here is derived from an EMBL/GenBank/DDBJ whole genome shotgun (WGS) entry which is preliminary data.</text>
</comment>
<evidence type="ECO:0000256" key="2">
    <source>
        <dbReference type="ARBA" id="ARBA00022840"/>
    </source>
</evidence>
<sequence length="319" mass="33793">MQATLRSRATRSSTRLRKMGKDAHSDSSPDSLFSPSPASPGQGSAGDAEVFDTCVAEAAREAERSGPSSTPPAKRVRLDGAESVTRTASKSAPAARRARESTSTMATTPGLRIDGPRDADLRADDNNAGVANDVICDGPMLLDRLRAPEKDGGAGLTTADIQKLMDQGIGTVEALAFTPIRHINNLRGISDQKAERLKKAAVTLVPMGFQSAGQYLEQRSSMIRISTGCKAIDYGFSVFGRSYVSPSIDTLLCGGIETGSITEIFGESRAGKSQFCHALCVAAQLPICQGGAAGRSMYIDTEGTFRPERLMDMGQKWGL</sequence>
<dbReference type="GO" id="GO:0000150">
    <property type="term" value="F:DNA strand exchange activity"/>
    <property type="evidence" value="ECO:0007669"/>
    <property type="project" value="TreeGrafter"/>
</dbReference>
<evidence type="ECO:0000259" key="4">
    <source>
        <dbReference type="PROSITE" id="PS50162"/>
    </source>
</evidence>
<dbReference type="Pfam" id="PF08423">
    <property type="entry name" value="Rad51"/>
    <property type="match status" value="1"/>
</dbReference>
<dbReference type="GO" id="GO:0005524">
    <property type="term" value="F:ATP binding"/>
    <property type="evidence" value="ECO:0007669"/>
    <property type="project" value="UniProtKB-KW"/>
</dbReference>
<gene>
    <name evidence="5" type="primary">SMC2_5</name>
    <name evidence="5" type="ORF">FOL47_010332</name>
</gene>
<feature type="compositionally biased region" description="Low complexity" evidence="3">
    <location>
        <begin position="1"/>
        <end position="13"/>
    </location>
</feature>
<evidence type="ECO:0000256" key="3">
    <source>
        <dbReference type="SAM" id="MobiDB-lite"/>
    </source>
</evidence>
<dbReference type="GO" id="GO:0000794">
    <property type="term" value="C:condensed nuclear chromosome"/>
    <property type="evidence" value="ECO:0007669"/>
    <property type="project" value="TreeGrafter"/>
</dbReference>
<evidence type="ECO:0000313" key="5">
    <source>
        <dbReference type="EMBL" id="KAF4653718.1"/>
    </source>
</evidence>
<accession>A0A7J6L2M9</accession>